<accession>A0AAV0ALX4</accession>
<keyword evidence="2" id="KW-1185">Reference proteome</keyword>
<sequence>MWSGRCCSMEIAILVSLIGISFKPLFIESTYLEQVSTFETGSGLDLDLTLAGSNHKRKSAELNLDLSLGNKSYKSNKAPEVSLPAPMRLGSNPLYLSEAGPSRPEYQSLGLTREKYSMISATDSTKRSINEVQPNFYFHTPPNTLNLEKLSALGNNQHNYLHLPQYFWEQPVRMSDGGSNEIEENHRIVYNNFPHKRKFMDENSPEKIATQNQNILHYPIPNGFGTYEISHGKSFNVEDLESQESRISAGYRGRTKNQNASYLAIKRKKRKYRTQSLKTEKERESKKIESWKDVKVNKYIGLPSLRNWIFVAVKNRSNVKCLAEPFNNVLYLTCEDLGRLRESLETDIDYYRQNRHKIFSTTARRFKILEIYKNHEDFFSSWKTEDSRKYFEALGKSWEADYGGRADAFQARIRCVRFATAYAIERIGFMTEKNHFKLFVDIEKAKEDAYEILKSYWKTLPLGKIFTGTWQNEKDGKPTNIPLLDHLRLQQPNSALRASYGSDTLSFVLRHILPSEYHQSLLISTNNYGTSPKSLTNKLNNIAISIDHQKNERNL</sequence>
<evidence type="ECO:0000313" key="1">
    <source>
        <dbReference type="EMBL" id="CAH7669733.1"/>
    </source>
</evidence>
<dbReference type="AlphaFoldDB" id="A0AAV0ALX4"/>
<evidence type="ECO:0000313" key="2">
    <source>
        <dbReference type="Proteomes" id="UP001153365"/>
    </source>
</evidence>
<reference evidence="1" key="1">
    <citation type="submission" date="2022-06" db="EMBL/GenBank/DDBJ databases">
        <authorList>
            <consortium name="SYNGENTA / RWTH Aachen University"/>
        </authorList>
    </citation>
    <scope>NUCLEOTIDE SEQUENCE</scope>
</reference>
<dbReference type="EMBL" id="CALTRL010000805">
    <property type="protein sequence ID" value="CAH7669733.1"/>
    <property type="molecule type" value="Genomic_DNA"/>
</dbReference>
<organism evidence="1 2">
    <name type="scientific">Phakopsora pachyrhizi</name>
    <name type="common">Asian soybean rust disease fungus</name>
    <dbReference type="NCBI Taxonomy" id="170000"/>
    <lineage>
        <taxon>Eukaryota</taxon>
        <taxon>Fungi</taxon>
        <taxon>Dikarya</taxon>
        <taxon>Basidiomycota</taxon>
        <taxon>Pucciniomycotina</taxon>
        <taxon>Pucciniomycetes</taxon>
        <taxon>Pucciniales</taxon>
        <taxon>Phakopsoraceae</taxon>
        <taxon>Phakopsora</taxon>
    </lineage>
</organism>
<comment type="caution">
    <text evidence="1">The sequence shown here is derived from an EMBL/GenBank/DDBJ whole genome shotgun (WGS) entry which is preliminary data.</text>
</comment>
<protein>
    <submittedName>
        <fullName evidence="1">Expressed protein</fullName>
    </submittedName>
</protein>
<gene>
    <name evidence="1" type="ORF">PPACK8108_LOCUS4372</name>
</gene>
<proteinExistence type="predicted"/>
<dbReference type="Proteomes" id="UP001153365">
    <property type="component" value="Unassembled WGS sequence"/>
</dbReference>
<name>A0AAV0ALX4_PHAPC</name>